<proteinExistence type="inferred from homology"/>
<dbReference type="PANTHER" id="PTHR46317">
    <property type="entry name" value="HYDROLASE OF PHP SUPERFAMILY-RELATED PROTEIN"/>
    <property type="match status" value="1"/>
</dbReference>
<dbReference type="PIRSF" id="PIRSF005902">
    <property type="entry name" value="DNase_TatD"/>
    <property type="match status" value="1"/>
</dbReference>
<dbReference type="AlphaFoldDB" id="A0A549YII2"/>
<evidence type="ECO:0000313" key="5">
    <source>
        <dbReference type="EMBL" id="TRM11674.1"/>
    </source>
</evidence>
<accession>A0A549YII2</accession>
<evidence type="ECO:0000256" key="1">
    <source>
        <dbReference type="ARBA" id="ARBA00009275"/>
    </source>
</evidence>
<dbReference type="GO" id="GO:0016788">
    <property type="term" value="F:hydrolase activity, acting on ester bonds"/>
    <property type="evidence" value="ECO:0007669"/>
    <property type="project" value="InterPro"/>
</dbReference>
<keyword evidence="3" id="KW-0378">Hydrolase</keyword>
<feature type="binding site" evidence="4">
    <location>
        <position position="95"/>
    </location>
    <ligand>
        <name>a divalent metal cation</name>
        <dbReference type="ChEBI" id="CHEBI:60240"/>
        <label>1</label>
    </ligand>
</feature>
<dbReference type="InterPro" id="IPR032466">
    <property type="entry name" value="Metal_Hydrolase"/>
</dbReference>
<feature type="binding site" evidence="4">
    <location>
        <position position="11"/>
    </location>
    <ligand>
        <name>a divalent metal cation</name>
        <dbReference type="ChEBI" id="CHEBI:60240"/>
        <label>1</label>
    </ligand>
</feature>
<protein>
    <submittedName>
        <fullName evidence="5">TatD family deoxyribonuclease</fullName>
    </submittedName>
</protein>
<evidence type="ECO:0000256" key="2">
    <source>
        <dbReference type="ARBA" id="ARBA00022723"/>
    </source>
</evidence>
<sequence>MSARIIDAHIHMDMYHPDERSRILDDMESSGVDALISVSSHLDSARENLQLAWQDSRIKPAIGYHPEQSLPSDEVVGNLLRLIDRHQHELTAVGEIGLPYYLRQEGKVTSLEAYTDVLEAFIQKAVELDKPIVLHAIYDDAPMVCDLLEKHSAAKAHFHWFKGDGRTVERLRANDYFLSVTPDILYKQRTRDLVLTYPLEKMMVETDGPWSFEGILKGKMTHPVMIHHSIREMSDLKRMSVDDVYRQIYENTCRFYRL</sequence>
<feature type="binding site" evidence="4">
    <location>
        <position position="9"/>
    </location>
    <ligand>
        <name>a divalent metal cation</name>
        <dbReference type="ChEBI" id="CHEBI:60240"/>
        <label>1</label>
    </ligand>
</feature>
<evidence type="ECO:0000313" key="6">
    <source>
        <dbReference type="Proteomes" id="UP000319280"/>
    </source>
</evidence>
<dbReference type="CDD" id="cd01310">
    <property type="entry name" value="TatD_DNAse"/>
    <property type="match status" value="1"/>
</dbReference>
<feature type="binding site" evidence="4">
    <location>
        <position position="207"/>
    </location>
    <ligand>
        <name>a divalent metal cation</name>
        <dbReference type="ChEBI" id="CHEBI:60240"/>
        <label>1</label>
    </ligand>
</feature>
<dbReference type="Gene3D" id="3.20.20.140">
    <property type="entry name" value="Metal-dependent hydrolases"/>
    <property type="match status" value="1"/>
</dbReference>
<keyword evidence="6" id="KW-1185">Reference proteome</keyword>
<keyword evidence="2 4" id="KW-0479">Metal-binding</keyword>
<gene>
    <name evidence="5" type="ORF">FH966_08250</name>
</gene>
<dbReference type="RefSeq" id="WP_142790774.1">
    <property type="nucleotide sequence ID" value="NZ_VJMZ01000001.1"/>
</dbReference>
<name>A0A549YII2_9BACI</name>
<evidence type="ECO:0000256" key="3">
    <source>
        <dbReference type="ARBA" id="ARBA00022801"/>
    </source>
</evidence>
<organism evidence="5 6">
    <name type="scientific">Lentibacillus cibarius</name>
    <dbReference type="NCBI Taxonomy" id="2583219"/>
    <lineage>
        <taxon>Bacteria</taxon>
        <taxon>Bacillati</taxon>
        <taxon>Bacillota</taxon>
        <taxon>Bacilli</taxon>
        <taxon>Bacillales</taxon>
        <taxon>Bacillaceae</taxon>
        <taxon>Lentibacillus</taxon>
    </lineage>
</organism>
<dbReference type="PANTHER" id="PTHR46317:SF1">
    <property type="entry name" value="HYDROLASE, TATD FAMILY"/>
    <property type="match status" value="1"/>
</dbReference>
<feature type="binding site" evidence="4">
    <location>
        <position position="159"/>
    </location>
    <ligand>
        <name>a divalent metal cation</name>
        <dbReference type="ChEBI" id="CHEBI:60240"/>
        <label>2</label>
    </ligand>
</feature>
<reference evidence="5 6" key="1">
    <citation type="submission" date="2019-07" db="EMBL/GenBank/DDBJ databases">
        <title>Genomic analysis of Lentibacillus sp. NKC851-2.</title>
        <authorList>
            <person name="Oh Y.J."/>
        </authorList>
    </citation>
    <scope>NUCLEOTIDE SEQUENCE [LARGE SCALE GENOMIC DNA]</scope>
    <source>
        <strain evidence="5 6">NKC851-2</strain>
    </source>
</reference>
<dbReference type="GO" id="GO:0046872">
    <property type="term" value="F:metal ion binding"/>
    <property type="evidence" value="ECO:0007669"/>
    <property type="project" value="UniProtKB-KW"/>
</dbReference>
<dbReference type="Proteomes" id="UP000319280">
    <property type="component" value="Unassembled WGS sequence"/>
</dbReference>
<dbReference type="SUPFAM" id="SSF51556">
    <property type="entry name" value="Metallo-dependent hydrolases"/>
    <property type="match status" value="1"/>
</dbReference>
<comment type="similarity">
    <text evidence="1">Belongs to the metallo-dependent hydrolases superfamily. TatD-type hydrolase family.</text>
</comment>
<dbReference type="EMBL" id="VJMZ01000001">
    <property type="protein sequence ID" value="TRM11674.1"/>
    <property type="molecule type" value="Genomic_DNA"/>
</dbReference>
<comment type="caution">
    <text evidence="5">The sequence shown here is derived from an EMBL/GenBank/DDBJ whole genome shotgun (WGS) entry which is preliminary data.</text>
</comment>
<evidence type="ECO:0000256" key="4">
    <source>
        <dbReference type="PIRSR" id="PIRSR005902-1"/>
    </source>
</evidence>
<dbReference type="Pfam" id="PF01026">
    <property type="entry name" value="TatD_DNase"/>
    <property type="match status" value="1"/>
</dbReference>
<feature type="binding site" evidence="4">
    <location>
        <position position="135"/>
    </location>
    <ligand>
        <name>a divalent metal cation</name>
        <dbReference type="ChEBI" id="CHEBI:60240"/>
        <label>2</label>
    </ligand>
</feature>
<dbReference type="InterPro" id="IPR001130">
    <property type="entry name" value="TatD-like"/>
</dbReference>